<dbReference type="NCBIfam" id="TIGR00010">
    <property type="entry name" value="YchF/TatD family DNA exonuclease"/>
    <property type="match status" value="1"/>
</dbReference>
<dbReference type="CDD" id="cd01310">
    <property type="entry name" value="TatD_DNAse"/>
    <property type="match status" value="1"/>
</dbReference>
<gene>
    <name evidence="4" type="ORF">FRC53_08795</name>
</gene>
<dbReference type="Gene3D" id="3.20.20.140">
    <property type="entry name" value="Metal-dependent hydrolases"/>
    <property type="match status" value="1"/>
</dbReference>
<evidence type="ECO:0000256" key="2">
    <source>
        <dbReference type="ARBA" id="ARBA00022801"/>
    </source>
</evidence>
<keyword evidence="2" id="KW-0378">Hydrolase</keyword>
<feature type="binding site" evidence="3">
    <location>
        <position position="155"/>
    </location>
    <ligand>
        <name>a divalent metal cation</name>
        <dbReference type="ChEBI" id="CHEBI:60240"/>
        <label>2</label>
    </ligand>
</feature>
<comment type="caution">
    <text evidence="4">The sequence shown here is derived from an EMBL/GenBank/DDBJ whole genome shotgun (WGS) entry which is preliminary data.</text>
</comment>
<dbReference type="PROSITE" id="PS01137">
    <property type="entry name" value="TATD_1"/>
    <property type="match status" value="1"/>
</dbReference>
<reference evidence="4" key="1">
    <citation type="journal article" date="2020" name="Appl. Environ. Microbiol.">
        <title>Medium-Chain Fatty Acid Synthesis by 'Candidatus Weimeria bifida' gen. nov., sp. nov., and 'Candidatus Pseudoramibacter fermentans' sp. nov.</title>
        <authorList>
            <person name="Scarborough M.J."/>
            <person name="Myers K.S."/>
            <person name="Donohue T.J."/>
            <person name="Noguera D.R."/>
        </authorList>
    </citation>
    <scope>NUCLEOTIDE SEQUENCE</scope>
    <source>
        <strain evidence="4">EUB1.1</strain>
    </source>
</reference>
<dbReference type="GO" id="GO:0016788">
    <property type="term" value="F:hydrolase activity, acting on ester bonds"/>
    <property type="evidence" value="ECO:0007669"/>
    <property type="project" value="InterPro"/>
</dbReference>
<evidence type="ECO:0000256" key="1">
    <source>
        <dbReference type="ARBA" id="ARBA00022723"/>
    </source>
</evidence>
<evidence type="ECO:0000313" key="4">
    <source>
        <dbReference type="EMBL" id="MQM73492.1"/>
    </source>
</evidence>
<keyword evidence="5" id="KW-1185">Reference proteome</keyword>
<dbReference type="InterPro" id="IPR032466">
    <property type="entry name" value="Metal_Hydrolase"/>
</dbReference>
<dbReference type="Proteomes" id="UP000473648">
    <property type="component" value="Unassembled WGS sequence"/>
</dbReference>
<feature type="binding site" evidence="3">
    <location>
        <position position="8"/>
    </location>
    <ligand>
        <name>a divalent metal cation</name>
        <dbReference type="ChEBI" id="CHEBI:60240"/>
        <label>1</label>
    </ligand>
</feature>
<dbReference type="InterPro" id="IPR018228">
    <property type="entry name" value="DNase_TatD-rel_CS"/>
</dbReference>
<dbReference type="InterPro" id="IPR001130">
    <property type="entry name" value="TatD-like"/>
</dbReference>
<dbReference type="Pfam" id="PF01026">
    <property type="entry name" value="TatD_DNase"/>
    <property type="match status" value="1"/>
</dbReference>
<evidence type="ECO:0000256" key="3">
    <source>
        <dbReference type="PIRSR" id="PIRSR005902-1"/>
    </source>
</evidence>
<proteinExistence type="predicted"/>
<sequence length="261" mass="28382">MLIDTHCHLDDPAFQKDLDAVIARAQAQGVAWILDPGTTVATSERALSLSHRYDCVYAAVGIHPEDCADAKPEDFARIAALAADPKVLAIGEIGLDYHWDDNPPKAHQKDVFVRQLEMAGELALPVIIHDRDAHGDAVDLVKSQSFSRDAGGVFHCYSGSVETAKILLDLGFYLGFDGPITFKNNKKSPEVVAYAPLDRLLIETDSPYMAPVPHRGKRNEPAFVSDIAAKMAEIKGLPLEQILEATQANAEALFKRKGADA</sequence>
<dbReference type="SUPFAM" id="SSF51556">
    <property type="entry name" value="Metallo-dependent hydrolases"/>
    <property type="match status" value="1"/>
</dbReference>
<dbReference type="PANTHER" id="PTHR46124:SF2">
    <property type="entry name" value="D-AMINOACYL-TRNA DEACYLASE"/>
    <property type="match status" value="1"/>
</dbReference>
<keyword evidence="1 3" id="KW-0479">Metal-binding</keyword>
<feature type="binding site" evidence="3">
    <location>
        <position position="205"/>
    </location>
    <ligand>
        <name>a divalent metal cation</name>
        <dbReference type="ChEBI" id="CHEBI:60240"/>
        <label>1</label>
    </ligand>
</feature>
<evidence type="ECO:0000313" key="5">
    <source>
        <dbReference type="Proteomes" id="UP000473648"/>
    </source>
</evidence>
<feature type="binding site" evidence="3">
    <location>
        <position position="129"/>
    </location>
    <ligand>
        <name>a divalent metal cation</name>
        <dbReference type="ChEBI" id="CHEBI:60240"/>
        <label>2</label>
    </ligand>
</feature>
<feature type="binding site" evidence="3">
    <location>
        <position position="6"/>
    </location>
    <ligand>
        <name>a divalent metal cation</name>
        <dbReference type="ChEBI" id="CHEBI:60240"/>
        <label>1</label>
    </ligand>
</feature>
<dbReference type="PANTHER" id="PTHR46124">
    <property type="entry name" value="D-AMINOACYL-TRNA DEACYLASE"/>
    <property type="match status" value="1"/>
</dbReference>
<dbReference type="FunFam" id="3.20.20.140:FF:000005">
    <property type="entry name" value="TatD family hydrolase"/>
    <property type="match status" value="1"/>
</dbReference>
<dbReference type="GO" id="GO:0046872">
    <property type="term" value="F:metal ion binding"/>
    <property type="evidence" value="ECO:0007669"/>
    <property type="project" value="UniProtKB-KW"/>
</dbReference>
<feature type="binding site" evidence="3">
    <location>
        <position position="92"/>
    </location>
    <ligand>
        <name>a divalent metal cation</name>
        <dbReference type="ChEBI" id="CHEBI:60240"/>
        <label>1</label>
    </ligand>
</feature>
<organism evidence="4 5">
    <name type="scientific">Candidatus Pseudoramibacter fermentans</name>
    <dbReference type="NCBI Taxonomy" id="2594427"/>
    <lineage>
        <taxon>Bacteria</taxon>
        <taxon>Bacillati</taxon>
        <taxon>Bacillota</taxon>
        <taxon>Clostridia</taxon>
        <taxon>Eubacteriales</taxon>
        <taxon>Eubacteriaceae</taxon>
        <taxon>Pseudoramibacter</taxon>
    </lineage>
</organism>
<name>A0A6L5GTT3_9FIRM</name>
<dbReference type="GO" id="GO:0004536">
    <property type="term" value="F:DNA nuclease activity"/>
    <property type="evidence" value="ECO:0007669"/>
    <property type="project" value="InterPro"/>
</dbReference>
<dbReference type="AlphaFoldDB" id="A0A6L5GTT3"/>
<protein>
    <submittedName>
        <fullName evidence="4">TatD family deoxyribonuclease</fullName>
    </submittedName>
</protein>
<dbReference type="PIRSF" id="PIRSF005902">
    <property type="entry name" value="DNase_TatD"/>
    <property type="match status" value="1"/>
</dbReference>
<dbReference type="GO" id="GO:0005829">
    <property type="term" value="C:cytosol"/>
    <property type="evidence" value="ECO:0007669"/>
    <property type="project" value="TreeGrafter"/>
</dbReference>
<accession>A0A6L5GTT3</accession>
<dbReference type="InterPro" id="IPR015991">
    <property type="entry name" value="TatD/YcfH-like"/>
</dbReference>
<dbReference type="EMBL" id="VOGB01000005">
    <property type="protein sequence ID" value="MQM73492.1"/>
    <property type="molecule type" value="Genomic_DNA"/>
</dbReference>